<dbReference type="EMBL" id="SOAG01000024">
    <property type="protein sequence ID" value="TDS54616.1"/>
    <property type="molecule type" value="Genomic_DNA"/>
</dbReference>
<dbReference type="Gene3D" id="2.160.20.120">
    <property type="match status" value="2"/>
</dbReference>
<reference evidence="3 4" key="1">
    <citation type="submission" date="2019-03" db="EMBL/GenBank/DDBJ databases">
        <title>Genomic Encyclopedia of Archaeal and Bacterial Type Strains, Phase II (KMG-II): from individual species to whole genera.</title>
        <authorList>
            <person name="Goeker M."/>
        </authorList>
    </citation>
    <scope>NUCLEOTIDE SEQUENCE [LARGE SCALE GENOMIC DNA]</scope>
    <source>
        <strain evidence="3 4">DSM 28213</strain>
    </source>
</reference>
<evidence type="ECO:0000313" key="3">
    <source>
        <dbReference type="EMBL" id="TDS54616.1"/>
    </source>
</evidence>
<dbReference type="OrthoDB" id="1334517at2"/>
<accession>A0A4R7EVT3</accession>
<dbReference type="Proteomes" id="UP000295215">
    <property type="component" value="Unassembled WGS sequence"/>
</dbReference>
<feature type="chain" id="PRO_5021034468" evidence="1">
    <location>
        <begin position="18"/>
        <end position="268"/>
    </location>
</feature>
<sequence>MIKIVLLLLLACGSAWAQVKESRQIKDFSVISVSQGIQLQFIYGEAKSMEVSADSKELLKYINTEVNPEGELKIFIDTPRNMKRLTFKNIVVRVSNPVLESILISSSAKAILNNTVKAKTFNLFASSSSSFSGSVQADDLYLSSSSSSKVEGGFEVMNKSVLSASSSSKINIALNTKTAEFDGGSSSSITVNGKANEASASVSSSARINAVGFQVKTLNGKASSSGKMTFDVSEKVTGRASSSGKIEFTGQAQIISAKTSSSGKIQKL</sequence>
<gene>
    <name evidence="3" type="ORF">C8P70_12412</name>
</gene>
<dbReference type="RefSeq" id="WP_133713250.1">
    <property type="nucleotide sequence ID" value="NZ_SOAG01000024.1"/>
</dbReference>
<evidence type="ECO:0000259" key="2">
    <source>
        <dbReference type="Pfam" id="PF10988"/>
    </source>
</evidence>
<dbReference type="Pfam" id="PF10988">
    <property type="entry name" value="DUF2807"/>
    <property type="match status" value="2"/>
</dbReference>
<dbReference type="AlphaFoldDB" id="A0A4R7EVT3"/>
<evidence type="ECO:0000313" key="4">
    <source>
        <dbReference type="Proteomes" id="UP000295215"/>
    </source>
</evidence>
<comment type="caution">
    <text evidence="3">The sequence shown here is derived from an EMBL/GenBank/DDBJ whole genome shotgun (WGS) entry which is preliminary data.</text>
</comment>
<protein>
    <submittedName>
        <fullName evidence="3">Putative autotransporter adhesin-like protein</fullName>
    </submittedName>
</protein>
<keyword evidence="4" id="KW-1185">Reference proteome</keyword>
<feature type="domain" description="Putative auto-transporter adhesin head GIN" evidence="2">
    <location>
        <begin position="27"/>
        <end position="151"/>
    </location>
</feature>
<keyword evidence="1" id="KW-0732">Signal</keyword>
<feature type="domain" description="Putative auto-transporter adhesin head GIN" evidence="2">
    <location>
        <begin position="161"/>
        <end position="252"/>
    </location>
</feature>
<dbReference type="InterPro" id="IPR021255">
    <property type="entry name" value="DUF2807"/>
</dbReference>
<evidence type="ECO:0000256" key="1">
    <source>
        <dbReference type="SAM" id="SignalP"/>
    </source>
</evidence>
<feature type="signal peptide" evidence="1">
    <location>
        <begin position="1"/>
        <end position="17"/>
    </location>
</feature>
<proteinExistence type="predicted"/>
<name>A0A4R7EVT3_9FLAO</name>
<organism evidence="3 4">
    <name type="scientific">Myroides indicus</name>
    <dbReference type="NCBI Taxonomy" id="1323422"/>
    <lineage>
        <taxon>Bacteria</taxon>
        <taxon>Pseudomonadati</taxon>
        <taxon>Bacteroidota</taxon>
        <taxon>Flavobacteriia</taxon>
        <taxon>Flavobacteriales</taxon>
        <taxon>Flavobacteriaceae</taxon>
        <taxon>Myroides</taxon>
    </lineage>
</organism>